<dbReference type="GO" id="GO:0008237">
    <property type="term" value="F:metallopeptidase activity"/>
    <property type="evidence" value="ECO:0007669"/>
    <property type="project" value="UniProtKB-KW"/>
</dbReference>
<dbReference type="Proteomes" id="UP001232063">
    <property type="component" value="Unassembled WGS sequence"/>
</dbReference>
<dbReference type="InterPro" id="IPR042150">
    <property type="entry name" value="MmRce1-like"/>
</dbReference>
<dbReference type="RefSeq" id="WP_314510221.1">
    <property type="nucleotide sequence ID" value="NZ_JASJOU010000002.1"/>
</dbReference>
<dbReference type="Pfam" id="PF02517">
    <property type="entry name" value="Rce1-like"/>
    <property type="match status" value="1"/>
</dbReference>
<evidence type="ECO:0000313" key="4">
    <source>
        <dbReference type="Proteomes" id="UP001232063"/>
    </source>
</evidence>
<keyword evidence="1" id="KW-1133">Transmembrane helix</keyword>
<comment type="caution">
    <text evidence="3">The sequence shown here is derived from an EMBL/GenBank/DDBJ whole genome shotgun (WGS) entry which is preliminary data.</text>
</comment>
<keyword evidence="4" id="KW-1185">Reference proteome</keyword>
<keyword evidence="1" id="KW-0472">Membrane</keyword>
<keyword evidence="1" id="KW-0812">Transmembrane</keyword>
<sequence length="277" mass="30749">MQTINHLRSLGLFFIFAYLITWFIWAPYYMPSLFPVSWHVDPFFHYAGLAGPLLAALLSTAIQNGKAGVRLLVHRIATLGSSLWAILAALGIPFVIVLLSQIISAIVDHEPISFRGLGTSREMPGLSWFTFAAINIFVVGVGEEAGWRGFALPRLQGSMTAMKASILLTVFWAIWHWPLFFYPLSGYYHMDIFGIAGWLFSLLLGSILFAWLFNSSGGSVLTCAIFHGMMDIMFISAFPNTHLASYNGMLITILGFLVINRFGAQNLSSKERVTAIE</sequence>
<feature type="transmembrane region" description="Helical" evidence="1">
    <location>
        <begin position="244"/>
        <end position="262"/>
    </location>
</feature>
<feature type="transmembrane region" description="Helical" evidence="1">
    <location>
        <begin position="12"/>
        <end position="31"/>
    </location>
</feature>
<feature type="transmembrane region" description="Helical" evidence="1">
    <location>
        <begin position="159"/>
        <end position="180"/>
    </location>
</feature>
<name>A0AAE3QYY8_9BACT</name>
<gene>
    <name evidence="3" type="ORF">QNI22_08565</name>
</gene>
<protein>
    <submittedName>
        <fullName evidence="3">CPBP family intramembrane metalloprotease</fullName>
        <ecNumber evidence="3">3.4.-.-</ecNumber>
    </submittedName>
</protein>
<organism evidence="3 4">
    <name type="scientific">Xanthocytophaga agilis</name>
    <dbReference type="NCBI Taxonomy" id="3048010"/>
    <lineage>
        <taxon>Bacteria</taxon>
        <taxon>Pseudomonadati</taxon>
        <taxon>Bacteroidota</taxon>
        <taxon>Cytophagia</taxon>
        <taxon>Cytophagales</taxon>
        <taxon>Rhodocytophagaceae</taxon>
        <taxon>Xanthocytophaga</taxon>
    </lineage>
</organism>
<dbReference type="PANTHER" id="PTHR35797">
    <property type="entry name" value="PROTEASE-RELATED"/>
    <property type="match status" value="1"/>
</dbReference>
<evidence type="ECO:0000259" key="2">
    <source>
        <dbReference type="Pfam" id="PF02517"/>
    </source>
</evidence>
<dbReference type="EMBL" id="JASJOU010000002">
    <property type="protein sequence ID" value="MDJ1500696.1"/>
    <property type="molecule type" value="Genomic_DNA"/>
</dbReference>
<dbReference type="AlphaFoldDB" id="A0AAE3QYY8"/>
<dbReference type="GO" id="GO:0080120">
    <property type="term" value="P:CAAX-box protein maturation"/>
    <property type="evidence" value="ECO:0007669"/>
    <property type="project" value="UniProtKB-ARBA"/>
</dbReference>
<dbReference type="EC" id="3.4.-.-" evidence="3"/>
<feature type="transmembrane region" description="Helical" evidence="1">
    <location>
        <begin position="126"/>
        <end position="147"/>
    </location>
</feature>
<feature type="transmembrane region" description="Helical" evidence="1">
    <location>
        <begin position="83"/>
        <end position="106"/>
    </location>
</feature>
<evidence type="ECO:0000313" key="3">
    <source>
        <dbReference type="EMBL" id="MDJ1500696.1"/>
    </source>
</evidence>
<evidence type="ECO:0000256" key="1">
    <source>
        <dbReference type="SAM" id="Phobius"/>
    </source>
</evidence>
<keyword evidence="3" id="KW-0645">Protease</keyword>
<dbReference type="GO" id="GO:0004175">
    <property type="term" value="F:endopeptidase activity"/>
    <property type="evidence" value="ECO:0007669"/>
    <property type="project" value="UniProtKB-ARBA"/>
</dbReference>
<keyword evidence="3" id="KW-0482">Metalloprotease</keyword>
<feature type="transmembrane region" description="Helical" evidence="1">
    <location>
        <begin position="220"/>
        <end position="238"/>
    </location>
</feature>
<proteinExistence type="predicted"/>
<feature type="transmembrane region" description="Helical" evidence="1">
    <location>
        <begin position="43"/>
        <end position="62"/>
    </location>
</feature>
<reference evidence="3" key="1">
    <citation type="submission" date="2023-05" db="EMBL/GenBank/DDBJ databases">
        <authorList>
            <person name="Zhang X."/>
        </authorList>
    </citation>
    <scope>NUCLEOTIDE SEQUENCE</scope>
    <source>
        <strain evidence="3">BD1B2-1</strain>
    </source>
</reference>
<feature type="transmembrane region" description="Helical" evidence="1">
    <location>
        <begin position="192"/>
        <end position="213"/>
    </location>
</feature>
<dbReference type="PANTHER" id="PTHR35797:SF1">
    <property type="entry name" value="PROTEASE"/>
    <property type="match status" value="1"/>
</dbReference>
<accession>A0AAE3QYY8</accession>
<feature type="domain" description="CAAX prenyl protease 2/Lysostaphin resistance protein A-like" evidence="2">
    <location>
        <begin position="128"/>
        <end position="233"/>
    </location>
</feature>
<dbReference type="InterPro" id="IPR003675">
    <property type="entry name" value="Rce1/LyrA-like_dom"/>
</dbReference>
<keyword evidence="3" id="KW-0378">Hydrolase</keyword>